<dbReference type="GO" id="GO:0004148">
    <property type="term" value="F:dihydrolipoyl dehydrogenase (NADH) activity"/>
    <property type="evidence" value="ECO:0007669"/>
    <property type="project" value="UniProtKB-EC"/>
</dbReference>
<dbReference type="PANTHER" id="PTHR22912:SF160">
    <property type="entry name" value="DIHYDROLIPOYL DEHYDROGENASE"/>
    <property type="match status" value="1"/>
</dbReference>
<gene>
    <name evidence="2" type="primary">lpdA_11</name>
    <name evidence="2" type="ORF">GALL_409770</name>
</gene>
<evidence type="ECO:0000313" key="2">
    <source>
        <dbReference type="EMBL" id="OIQ77327.1"/>
    </source>
</evidence>
<organism evidence="2">
    <name type="scientific">mine drainage metagenome</name>
    <dbReference type="NCBI Taxonomy" id="410659"/>
    <lineage>
        <taxon>unclassified sequences</taxon>
        <taxon>metagenomes</taxon>
        <taxon>ecological metagenomes</taxon>
    </lineage>
</organism>
<dbReference type="Gene3D" id="3.50.50.60">
    <property type="entry name" value="FAD/NAD(P)-binding domain"/>
    <property type="match status" value="2"/>
</dbReference>
<dbReference type="InterPro" id="IPR050151">
    <property type="entry name" value="Class-I_Pyr_Nuc-Dis_Oxidored"/>
</dbReference>
<dbReference type="SUPFAM" id="SSF51905">
    <property type="entry name" value="FAD/NAD(P)-binding domain"/>
    <property type="match status" value="1"/>
</dbReference>
<dbReference type="Pfam" id="PF07992">
    <property type="entry name" value="Pyr_redox_2"/>
    <property type="match status" value="1"/>
</dbReference>
<dbReference type="PRINTS" id="PR00368">
    <property type="entry name" value="FADPNR"/>
</dbReference>
<dbReference type="GO" id="GO:0050660">
    <property type="term" value="F:flavin adenine dinucleotide binding"/>
    <property type="evidence" value="ECO:0007669"/>
    <property type="project" value="TreeGrafter"/>
</dbReference>
<dbReference type="InterPro" id="IPR023753">
    <property type="entry name" value="FAD/NAD-binding_dom"/>
</dbReference>
<dbReference type="InterPro" id="IPR036188">
    <property type="entry name" value="FAD/NAD-bd_sf"/>
</dbReference>
<feature type="domain" description="FAD/NAD(P)-binding" evidence="1">
    <location>
        <begin position="32"/>
        <end position="94"/>
    </location>
</feature>
<keyword evidence="2" id="KW-0560">Oxidoreductase</keyword>
<dbReference type="PANTHER" id="PTHR22912">
    <property type="entry name" value="DISULFIDE OXIDOREDUCTASE"/>
    <property type="match status" value="1"/>
</dbReference>
<comment type="caution">
    <text evidence="2">The sequence shown here is derived from an EMBL/GenBank/DDBJ whole genome shotgun (WGS) entry which is preliminary data.</text>
</comment>
<dbReference type="GO" id="GO:0006103">
    <property type="term" value="P:2-oxoglutarate metabolic process"/>
    <property type="evidence" value="ECO:0007669"/>
    <property type="project" value="TreeGrafter"/>
</dbReference>
<dbReference type="EC" id="1.8.1.4" evidence="2"/>
<reference evidence="2" key="1">
    <citation type="submission" date="2016-10" db="EMBL/GenBank/DDBJ databases">
        <title>Sequence of Gallionella enrichment culture.</title>
        <authorList>
            <person name="Poehlein A."/>
            <person name="Muehling M."/>
            <person name="Daniel R."/>
        </authorList>
    </citation>
    <scope>NUCLEOTIDE SEQUENCE</scope>
</reference>
<proteinExistence type="predicted"/>
<sequence>MVDSTGALALKEVPKRMLAPAEDGGTCPSPQTYDLVLQAVGRTPNGKKIAADKAGVAVTDRGFINVDIQMRTNVPHIFAIGDIVMTAPKRTATAKSWTAAWSVPMPVT</sequence>
<dbReference type="AlphaFoldDB" id="A0A1J5QBI9"/>
<protein>
    <submittedName>
        <fullName evidence="2">Dihydrolipoyl dehydrogenase</fullName>
        <ecNumber evidence="2">1.8.1.4</ecNumber>
    </submittedName>
</protein>
<name>A0A1J5QBI9_9ZZZZ</name>
<accession>A0A1J5QBI9</accession>
<evidence type="ECO:0000259" key="1">
    <source>
        <dbReference type="Pfam" id="PF07992"/>
    </source>
</evidence>
<dbReference type="EMBL" id="MLJW01001642">
    <property type="protein sequence ID" value="OIQ77327.1"/>
    <property type="molecule type" value="Genomic_DNA"/>
</dbReference>